<dbReference type="InterPro" id="IPR009833">
    <property type="entry name" value="DUF1398"/>
</dbReference>
<accession>A0AAP2GHV9</accession>
<dbReference type="AlphaFoldDB" id="A0AAP2GHV9"/>
<reference evidence="1 2" key="1">
    <citation type="submission" date="2021-05" db="EMBL/GenBank/DDBJ databases">
        <title>A Polyphasic approach of four new species of the genus Ohtaekwangia: Ohtaekwangia histidinii sp. nov., Ohtaekwangia cretensis sp. nov., Ohtaekwangia indiensis sp. nov., Ohtaekwangia reichenbachii sp. nov. from diverse environment.</title>
        <authorList>
            <person name="Octaviana S."/>
        </authorList>
    </citation>
    <scope>NUCLEOTIDE SEQUENCE [LARGE SCALE GENOMIC DNA]</scope>
    <source>
        <strain evidence="1 2">PWU37</strain>
    </source>
</reference>
<keyword evidence="2" id="KW-1185">Reference proteome</keyword>
<evidence type="ECO:0000313" key="1">
    <source>
        <dbReference type="EMBL" id="MBT1686825.1"/>
    </source>
</evidence>
<proteinExistence type="predicted"/>
<organism evidence="1 2">
    <name type="scientific">Dawidia soli</name>
    <dbReference type="NCBI Taxonomy" id="2782352"/>
    <lineage>
        <taxon>Bacteria</taxon>
        <taxon>Pseudomonadati</taxon>
        <taxon>Bacteroidota</taxon>
        <taxon>Cytophagia</taxon>
        <taxon>Cytophagales</taxon>
        <taxon>Chryseotaleaceae</taxon>
        <taxon>Dawidia</taxon>
    </lineage>
</organism>
<dbReference type="SUPFAM" id="SSF160419">
    <property type="entry name" value="YdfO-like"/>
    <property type="match status" value="1"/>
</dbReference>
<dbReference type="Pfam" id="PF07166">
    <property type="entry name" value="DUF1398"/>
    <property type="match status" value="1"/>
</dbReference>
<comment type="caution">
    <text evidence="1">The sequence shown here is derived from an EMBL/GenBank/DDBJ whole genome shotgun (WGS) entry which is preliminary data.</text>
</comment>
<dbReference type="EMBL" id="JAHESC010000011">
    <property type="protein sequence ID" value="MBT1686825.1"/>
    <property type="molecule type" value="Genomic_DNA"/>
</dbReference>
<dbReference type="Proteomes" id="UP001319180">
    <property type="component" value="Unassembled WGS sequence"/>
</dbReference>
<dbReference type="InterPro" id="IPR036696">
    <property type="entry name" value="YdfO-like_sf"/>
</dbReference>
<gene>
    <name evidence="1" type="ORF">KK078_09665</name>
</gene>
<dbReference type="Gene3D" id="3.30.1810.10">
    <property type="entry name" value="YdfO-like"/>
    <property type="match status" value="1"/>
</dbReference>
<sequence length="130" mass="14636">MFTLEQINAAHAKVKSGADFPRYFEELKGMGIAWYETSVADGHTVYHGADGYKTTSPARYALRAIAGVANPRQFQTDLRAHQQGKTDYFTFCGQCAAQGVGQWIVRMDLHTCTYYDRHANEVLTEEIPRV</sequence>
<dbReference type="RefSeq" id="WP_254090063.1">
    <property type="nucleotide sequence ID" value="NZ_JAHESC010000011.1"/>
</dbReference>
<evidence type="ECO:0000313" key="2">
    <source>
        <dbReference type="Proteomes" id="UP001319180"/>
    </source>
</evidence>
<name>A0AAP2GHV9_9BACT</name>
<protein>
    <submittedName>
        <fullName evidence="1">DUF1398 family protein</fullName>
    </submittedName>
</protein>